<evidence type="ECO:0000256" key="5">
    <source>
        <dbReference type="SAM" id="MobiDB-lite"/>
    </source>
</evidence>
<dbReference type="EMBL" id="JABANP010000315">
    <property type="protein sequence ID" value="KAF4684377.1"/>
    <property type="molecule type" value="Genomic_DNA"/>
</dbReference>
<feature type="repeat" description="WD" evidence="4">
    <location>
        <begin position="108"/>
        <end position="140"/>
    </location>
</feature>
<gene>
    <name evidence="6" type="primary">MLST8</name>
    <name evidence="6" type="ORF">FOZ60_007929</name>
</gene>
<dbReference type="InterPro" id="IPR015943">
    <property type="entry name" value="WD40/YVTN_repeat-like_dom_sf"/>
</dbReference>
<comment type="caution">
    <text evidence="6">The sequence shown here is derived from an EMBL/GenBank/DDBJ whole genome shotgun (WGS) entry which is preliminary data.</text>
</comment>
<dbReference type="InterPro" id="IPR036322">
    <property type="entry name" value="WD40_repeat_dom_sf"/>
</dbReference>
<feature type="region of interest" description="Disordered" evidence="5">
    <location>
        <begin position="443"/>
        <end position="476"/>
    </location>
</feature>
<keyword evidence="3" id="KW-0677">Repeat</keyword>
<dbReference type="PANTHER" id="PTHR19842:SF0">
    <property type="entry name" value="TARGET OF RAPAMYCIN COMPLEX SUBUNIT LST8"/>
    <property type="match status" value="1"/>
</dbReference>
<evidence type="ECO:0000256" key="4">
    <source>
        <dbReference type="PROSITE-ProRule" id="PRU00221"/>
    </source>
</evidence>
<organism evidence="6 7">
    <name type="scientific">Perkinsus olseni</name>
    <name type="common">Perkinsus atlanticus</name>
    <dbReference type="NCBI Taxonomy" id="32597"/>
    <lineage>
        <taxon>Eukaryota</taxon>
        <taxon>Sar</taxon>
        <taxon>Alveolata</taxon>
        <taxon>Perkinsozoa</taxon>
        <taxon>Perkinsea</taxon>
        <taxon>Perkinsida</taxon>
        <taxon>Perkinsidae</taxon>
        <taxon>Perkinsus</taxon>
    </lineage>
</organism>
<dbReference type="Proteomes" id="UP000541610">
    <property type="component" value="Unassembled WGS sequence"/>
</dbReference>
<keyword evidence="2 4" id="KW-0853">WD repeat</keyword>
<evidence type="ECO:0000313" key="6">
    <source>
        <dbReference type="EMBL" id="KAF4684377.1"/>
    </source>
</evidence>
<accession>A0A7J6NLU0</accession>
<feature type="compositionally biased region" description="Polar residues" evidence="5">
    <location>
        <begin position="285"/>
        <end position="296"/>
    </location>
</feature>
<evidence type="ECO:0000313" key="7">
    <source>
        <dbReference type="Proteomes" id="UP000541610"/>
    </source>
</evidence>
<dbReference type="SUPFAM" id="SSF50978">
    <property type="entry name" value="WD40 repeat-like"/>
    <property type="match status" value="1"/>
</dbReference>
<feature type="compositionally biased region" description="Low complexity" evidence="5">
    <location>
        <begin position="264"/>
        <end position="284"/>
    </location>
</feature>
<dbReference type="GO" id="GO:0032956">
    <property type="term" value="P:regulation of actin cytoskeleton organization"/>
    <property type="evidence" value="ECO:0007669"/>
    <property type="project" value="TreeGrafter"/>
</dbReference>
<sequence length="476" mass="51076">MSSLGIGGISYSGGAGGIILAAGYSEDIKFYDTVTGEMIKTIGGPGSRVPGVEGVGLPAGGAQYGNVIDGHVNCLELTPDDRFVAAAGNPWVRIFDCEYTTAPYSSYEGGHRDNVTSVSFEEDAKWFVTSSEDGTAKVWDRRAPVDDEKSFQILMVAVVRYTALCFHPNQAEVLCGDASGQVAVWDLTANRAWTEVPDSGGSPIKSIAVAPTYADPSSDDVTVVAANHKGFCFSWRVSGDQHDTTPPQTPEVYARNGLENDAAPSALKSASSSSSDESNDQQSQPNHGGSQTTPSIVSVDLDDTSAVNDFLSSEIPSLRMRNQAVGFHSTSWTHTMPTFDLLPGPARLLATCSSDGTAQIWQSHSDGFSRQCGFNGHPRWVWDCAFGADRRSFYTACSDGVVRLWDLSNTGQQQSRSGVDRPLREYRAPKARPMGVTSIALIEGHSQSPIPSRPGWLDLPQGNDFGKTLQELDDED</sequence>
<dbReference type="InterPro" id="IPR037588">
    <property type="entry name" value="MLST8"/>
</dbReference>
<reference evidence="6 7" key="1">
    <citation type="submission" date="2020-04" db="EMBL/GenBank/DDBJ databases">
        <title>Perkinsus olseni comparative genomics.</title>
        <authorList>
            <person name="Bogema D.R."/>
        </authorList>
    </citation>
    <scope>NUCLEOTIDE SEQUENCE [LARGE SCALE GENOMIC DNA]</scope>
    <source>
        <strain evidence="6">00978-12</strain>
    </source>
</reference>
<dbReference type="AlphaFoldDB" id="A0A7J6NLU0"/>
<dbReference type="GO" id="GO:0031929">
    <property type="term" value="P:TOR signaling"/>
    <property type="evidence" value="ECO:0007669"/>
    <property type="project" value="InterPro"/>
</dbReference>
<feature type="region of interest" description="Disordered" evidence="5">
    <location>
        <begin position="264"/>
        <end position="296"/>
    </location>
</feature>
<dbReference type="SMART" id="SM00320">
    <property type="entry name" value="WD40"/>
    <property type="match status" value="5"/>
</dbReference>
<protein>
    <submittedName>
        <fullName evidence="6">Target of rapamycin complex subunit lst8</fullName>
    </submittedName>
</protein>
<dbReference type="PRINTS" id="PR00320">
    <property type="entry name" value="GPROTEINBRPT"/>
</dbReference>
<dbReference type="InterPro" id="IPR001680">
    <property type="entry name" value="WD40_rpt"/>
</dbReference>
<proteinExistence type="inferred from homology"/>
<name>A0A7J6NLU0_PEROL</name>
<dbReference type="Pfam" id="PF00400">
    <property type="entry name" value="WD40"/>
    <property type="match status" value="3"/>
</dbReference>
<dbReference type="InterPro" id="IPR020472">
    <property type="entry name" value="WD40_PAC1"/>
</dbReference>
<feature type="repeat" description="WD" evidence="4">
    <location>
        <begin position="374"/>
        <end position="415"/>
    </location>
</feature>
<dbReference type="OrthoDB" id="400at2759"/>
<dbReference type="PROSITE" id="PS50082">
    <property type="entry name" value="WD_REPEATS_2"/>
    <property type="match status" value="2"/>
</dbReference>
<evidence type="ECO:0000256" key="2">
    <source>
        <dbReference type="ARBA" id="ARBA00022574"/>
    </source>
</evidence>
<evidence type="ECO:0000256" key="3">
    <source>
        <dbReference type="ARBA" id="ARBA00022737"/>
    </source>
</evidence>
<dbReference type="PROSITE" id="PS50294">
    <property type="entry name" value="WD_REPEATS_REGION"/>
    <property type="match status" value="2"/>
</dbReference>
<dbReference type="GO" id="GO:0031931">
    <property type="term" value="C:TORC1 complex"/>
    <property type="evidence" value="ECO:0007669"/>
    <property type="project" value="InterPro"/>
</dbReference>
<dbReference type="GO" id="GO:0031932">
    <property type="term" value="C:TORC2 complex"/>
    <property type="evidence" value="ECO:0007669"/>
    <property type="project" value="InterPro"/>
</dbReference>
<dbReference type="Gene3D" id="2.130.10.10">
    <property type="entry name" value="YVTN repeat-like/Quinoprotein amine dehydrogenase"/>
    <property type="match status" value="2"/>
</dbReference>
<comment type="similarity">
    <text evidence="1">Belongs to the WD repeat LST8 family.</text>
</comment>
<evidence type="ECO:0000256" key="1">
    <source>
        <dbReference type="ARBA" id="ARBA00009890"/>
    </source>
</evidence>
<dbReference type="PANTHER" id="PTHR19842">
    <property type="entry name" value="G BETA-LIKE PROTEIN GBL"/>
    <property type="match status" value="1"/>
</dbReference>